<dbReference type="Proteomes" id="UP000266723">
    <property type="component" value="Unassembled WGS sequence"/>
</dbReference>
<gene>
    <name evidence="1" type="ORF">DY000_02058094</name>
</gene>
<reference evidence="1 2" key="1">
    <citation type="journal article" date="2020" name="BMC Genomics">
        <title>Intraspecific diversification of the crop wild relative Brassica cretica Lam. using demographic model selection.</title>
        <authorList>
            <person name="Kioukis A."/>
            <person name="Michalopoulou V.A."/>
            <person name="Briers L."/>
            <person name="Pirintsos S."/>
            <person name="Studholme D.J."/>
            <person name="Pavlidis P."/>
            <person name="Sarris P.F."/>
        </authorList>
    </citation>
    <scope>NUCLEOTIDE SEQUENCE [LARGE SCALE GENOMIC DNA]</scope>
    <source>
        <strain evidence="2">cv. PFS-1207/04</strain>
    </source>
</reference>
<evidence type="ECO:0000313" key="1">
    <source>
        <dbReference type="EMBL" id="KAF3497649.1"/>
    </source>
</evidence>
<evidence type="ECO:0008006" key="3">
    <source>
        <dbReference type="Google" id="ProtNLM"/>
    </source>
</evidence>
<proteinExistence type="predicted"/>
<accession>A0ABQ7AIX0</accession>
<evidence type="ECO:0000313" key="2">
    <source>
        <dbReference type="Proteomes" id="UP000266723"/>
    </source>
</evidence>
<comment type="caution">
    <text evidence="1">The sequence shown here is derived from an EMBL/GenBank/DDBJ whole genome shotgun (WGS) entry which is preliminary data.</text>
</comment>
<sequence length="82" mass="9029">MGACPSLVLAIRVFGWEPFGLFGFQVIWVGMFRNGLGNRHRFASGNIIGLEVIFFSHVGRSCNVRADSLARNALLHSSSVTY</sequence>
<keyword evidence="2" id="KW-1185">Reference proteome</keyword>
<protein>
    <recommendedName>
        <fullName evidence="3">RNase H type-1 domain-containing protein</fullName>
    </recommendedName>
</protein>
<name>A0ABQ7AIX0_BRACR</name>
<organism evidence="1 2">
    <name type="scientific">Brassica cretica</name>
    <name type="common">Mustard</name>
    <dbReference type="NCBI Taxonomy" id="69181"/>
    <lineage>
        <taxon>Eukaryota</taxon>
        <taxon>Viridiplantae</taxon>
        <taxon>Streptophyta</taxon>
        <taxon>Embryophyta</taxon>
        <taxon>Tracheophyta</taxon>
        <taxon>Spermatophyta</taxon>
        <taxon>Magnoliopsida</taxon>
        <taxon>eudicotyledons</taxon>
        <taxon>Gunneridae</taxon>
        <taxon>Pentapetalae</taxon>
        <taxon>rosids</taxon>
        <taxon>malvids</taxon>
        <taxon>Brassicales</taxon>
        <taxon>Brassicaceae</taxon>
        <taxon>Brassiceae</taxon>
        <taxon>Brassica</taxon>
    </lineage>
</organism>
<dbReference type="EMBL" id="QGKV02002055">
    <property type="protein sequence ID" value="KAF3497649.1"/>
    <property type="molecule type" value="Genomic_DNA"/>
</dbReference>